<evidence type="ECO:0000256" key="1">
    <source>
        <dbReference type="SAM" id="MobiDB-lite"/>
    </source>
</evidence>
<name>A0A2H1VWU8_SPOFR</name>
<dbReference type="EMBL" id="ODYU01004916">
    <property type="protein sequence ID" value="SOQ45283.1"/>
    <property type="molecule type" value="Genomic_DNA"/>
</dbReference>
<organism evidence="2">
    <name type="scientific">Spodoptera frugiperda</name>
    <name type="common">Fall armyworm</name>
    <dbReference type="NCBI Taxonomy" id="7108"/>
    <lineage>
        <taxon>Eukaryota</taxon>
        <taxon>Metazoa</taxon>
        <taxon>Ecdysozoa</taxon>
        <taxon>Arthropoda</taxon>
        <taxon>Hexapoda</taxon>
        <taxon>Insecta</taxon>
        <taxon>Pterygota</taxon>
        <taxon>Neoptera</taxon>
        <taxon>Endopterygota</taxon>
        <taxon>Lepidoptera</taxon>
        <taxon>Glossata</taxon>
        <taxon>Ditrysia</taxon>
        <taxon>Noctuoidea</taxon>
        <taxon>Noctuidae</taxon>
        <taxon>Amphipyrinae</taxon>
        <taxon>Spodoptera</taxon>
    </lineage>
</organism>
<sequence length="64" mass="7126">MVWESHASARMGRLERSDTRTSQKTDVKQSLRCVSQFTGGPINPFRISQSPIPQQPLNSLSPKG</sequence>
<feature type="region of interest" description="Disordered" evidence="1">
    <location>
        <begin position="42"/>
        <end position="64"/>
    </location>
</feature>
<gene>
    <name evidence="2" type="ORF">SFRICE_006324</name>
</gene>
<proteinExistence type="predicted"/>
<evidence type="ECO:0000313" key="2">
    <source>
        <dbReference type="EMBL" id="SOQ45283.1"/>
    </source>
</evidence>
<feature type="compositionally biased region" description="Polar residues" evidence="1">
    <location>
        <begin position="46"/>
        <end position="64"/>
    </location>
</feature>
<protein>
    <submittedName>
        <fullName evidence="2">SFRICE_006324</fullName>
    </submittedName>
</protein>
<dbReference type="AlphaFoldDB" id="A0A2H1VWU8"/>
<feature type="region of interest" description="Disordered" evidence="1">
    <location>
        <begin position="1"/>
        <end position="28"/>
    </location>
</feature>
<reference evidence="2" key="1">
    <citation type="submission" date="2016-07" db="EMBL/GenBank/DDBJ databases">
        <authorList>
            <person name="Bretaudeau A."/>
        </authorList>
    </citation>
    <scope>NUCLEOTIDE SEQUENCE</scope>
    <source>
        <strain evidence="2">Rice</strain>
        <tissue evidence="2">Whole body</tissue>
    </source>
</reference>
<feature type="compositionally biased region" description="Basic and acidic residues" evidence="1">
    <location>
        <begin position="12"/>
        <end position="28"/>
    </location>
</feature>
<accession>A0A2H1VWU8</accession>